<dbReference type="GO" id="GO:0016989">
    <property type="term" value="F:sigma factor antagonist activity"/>
    <property type="evidence" value="ECO:0007669"/>
    <property type="project" value="TreeGrafter"/>
</dbReference>
<keyword evidence="5" id="KW-1185">Reference proteome</keyword>
<name>A0A1G9SVG9_9BACT</name>
<accession>A0A1G9SVG9</accession>
<dbReference type="InterPro" id="IPR012373">
    <property type="entry name" value="Ferrdict_sens_TM"/>
</dbReference>
<keyword evidence="1" id="KW-0472">Membrane</keyword>
<dbReference type="Pfam" id="PF16344">
    <property type="entry name" value="FecR_C"/>
    <property type="match status" value="1"/>
</dbReference>
<dbReference type="STRING" id="1075417.SAMN05421823_11310"/>
<keyword evidence="1" id="KW-0812">Transmembrane</keyword>
<sequence length="369" mass="41596">MLDDSHMWTLIARALAGEASADELRRLDAWRSQHPDNQHLYETVRDVWTHPPSSSAGTGAAQRVWERTQARMEAAERQKKVVSMPWWRMAAAVALVGTLGLAAYQYGWRSAEAISRVAQTEQLAATLPHEAPQFEAAAVPVTYQQAQNPKGVHTELQLADGTKVWLNADSRLAYPTTFADDRRDVYLIGEGFFEVAPDKQRPFTVHLETGEVTVLGTSFNVRAYQDETEVTTTVAEGKVAFSPEPEADKNEPLGENPATRRTLLTPHQRAVYSKKSAEVRKETSVADLDYAWVNRKLVFEETPFDQVARTLERWYGVRVHLETPQLRNCRLTGTFEKKELREIMHLISLTRDVDYKFTPQGLLITGSGC</sequence>
<dbReference type="AlphaFoldDB" id="A0A1G9SVG9"/>
<proteinExistence type="predicted"/>
<protein>
    <submittedName>
        <fullName evidence="4">Ferric-dicitrate binding protein FerR, regulates iron transport through sigma-19</fullName>
    </submittedName>
</protein>
<dbReference type="Gene3D" id="3.55.50.30">
    <property type="match status" value="1"/>
</dbReference>
<dbReference type="OrthoDB" id="1452822at2"/>
<organism evidence="4 5">
    <name type="scientific">Catalinimonas alkaloidigena</name>
    <dbReference type="NCBI Taxonomy" id="1075417"/>
    <lineage>
        <taxon>Bacteria</taxon>
        <taxon>Pseudomonadati</taxon>
        <taxon>Bacteroidota</taxon>
        <taxon>Cytophagia</taxon>
        <taxon>Cytophagales</taxon>
        <taxon>Catalimonadaceae</taxon>
        <taxon>Catalinimonas</taxon>
    </lineage>
</organism>
<dbReference type="Pfam" id="PF04773">
    <property type="entry name" value="FecR"/>
    <property type="match status" value="1"/>
</dbReference>
<reference evidence="4 5" key="1">
    <citation type="submission" date="2016-10" db="EMBL/GenBank/DDBJ databases">
        <authorList>
            <person name="de Groot N.N."/>
        </authorList>
    </citation>
    <scope>NUCLEOTIDE SEQUENCE [LARGE SCALE GENOMIC DNA]</scope>
    <source>
        <strain evidence="4 5">DSM 25186</strain>
    </source>
</reference>
<keyword evidence="1" id="KW-1133">Transmembrane helix</keyword>
<dbReference type="EMBL" id="FNFO01000013">
    <property type="protein sequence ID" value="SDM39469.1"/>
    <property type="molecule type" value="Genomic_DNA"/>
</dbReference>
<evidence type="ECO:0000259" key="3">
    <source>
        <dbReference type="Pfam" id="PF16344"/>
    </source>
</evidence>
<feature type="transmembrane region" description="Helical" evidence="1">
    <location>
        <begin position="86"/>
        <end position="106"/>
    </location>
</feature>
<evidence type="ECO:0000256" key="1">
    <source>
        <dbReference type="SAM" id="Phobius"/>
    </source>
</evidence>
<dbReference type="Gene3D" id="2.60.120.1440">
    <property type="match status" value="1"/>
</dbReference>
<evidence type="ECO:0000313" key="5">
    <source>
        <dbReference type="Proteomes" id="UP000198510"/>
    </source>
</evidence>
<gene>
    <name evidence="4" type="ORF">SAMN05421823_11310</name>
</gene>
<dbReference type="RefSeq" id="WP_089687379.1">
    <property type="nucleotide sequence ID" value="NZ_FNFO01000013.1"/>
</dbReference>
<dbReference type="InterPro" id="IPR032508">
    <property type="entry name" value="FecR_C"/>
</dbReference>
<dbReference type="PANTHER" id="PTHR30273:SF2">
    <property type="entry name" value="PROTEIN FECR"/>
    <property type="match status" value="1"/>
</dbReference>
<evidence type="ECO:0000313" key="4">
    <source>
        <dbReference type="EMBL" id="SDM39469.1"/>
    </source>
</evidence>
<evidence type="ECO:0000259" key="2">
    <source>
        <dbReference type="Pfam" id="PF04773"/>
    </source>
</evidence>
<dbReference type="PIRSF" id="PIRSF018266">
    <property type="entry name" value="FecR"/>
    <property type="match status" value="1"/>
</dbReference>
<dbReference type="PANTHER" id="PTHR30273">
    <property type="entry name" value="PERIPLASMIC SIGNAL SENSOR AND SIGMA FACTOR ACTIVATOR FECR-RELATED"/>
    <property type="match status" value="1"/>
</dbReference>
<feature type="domain" description="Protein FecR C-terminal" evidence="3">
    <location>
        <begin position="296"/>
        <end position="357"/>
    </location>
</feature>
<dbReference type="Proteomes" id="UP000198510">
    <property type="component" value="Unassembled WGS sequence"/>
</dbReference>
<feature type="domain" description="FecR protein" evidence="2">
    <location>
        <begin position="150"/>
        <end position="239"/>
    </location>
</feature>
<dbReference type="InterPro" id="IPR006860">
    <property type="entry name" value="FecR"/>
</dbReference>